<dbReference type="PROSITE" id="PS50850">
    <property type="entry name" value="MFS"/>
    <property type="match status" value="1"/>
</dbReference>
<feature type="transmembrane region" description="Helical" evidence="6">
    <location>
        <begin position="75"/>
        <end position="97"/>
    </location>
</feature>
<feature type="transmembrane region" description="Helical" evidence="6">
    <location>
        <begin position="104"/>
        <end position="122"/>
    </location>
</feature>
<dbReference type="AlphaFoldDB" id="A0A0L0NQP8"/>
<dbReference type="GO" id="GO:0022857">
    <property type="term" value="F:transmembrane transporter activity"/>
    <property type="evidence" value="ECO:0007669"/>
    <property type="project" value="InterPro"/>
</dbReference>
<reference evidence="9" key="1">
    <citation type="journal article" date="2015" name="BMC Genomics">
        <title>Draft genome of a commonly misdiagnosed multidrug resistant pathogen Candida auris.</title>
        <authorList>
            <person name="Chatterjee S."/>
            <person name="Alampalli S.V."/>
            <person name="Nageshan R.K."/>
            <person name="Chettiar S.T."/>
            <person name="Joshi S."/>
            <person name="Tatu U.S."/>
        </authorList>
    </citation>
    <scope>NUCLEOTIDE SEQUENCE [LARGE SCALE GENOMIC DNA]</scope>
    <source>
        <strain evidence="9">6684</strain>
    </source>
</reference>
<feature type="transmembrane region" description="Helical" evidence="6">
    <location>
        <begin position="356"/>
        <end position="378"/>
    </location>
</feature>
<evidence type="ECO:0000313" key="8">
    <source>
        <dbReference type="EMBL" id="KND96349.1"/>
    </source>
</evidence>
<feature type="transmembrane region" description="Helical" evidence="6">
    <location>
        <begin position="134"/>
        <end position="154"/>
    </location>
</feature>
<evidence type="ECO:0000259" key="7">
    <source>
        <dbReference type="PROSITE" id="PS50850"/>
    </source>
</evidence>
<dbReference type="VEuPathDB" id="FungiDB:CJI96_0004323"/>
<dbReference type="InterPro" id="IPR020846">
    <property type="entry name" value="MFS_dom"/>
</dbReference>
<proteinExistence type="predicted"/>
<feature type="transmembrane region" description="Helical" evidence="6">
    <location>
        <begin position="163"/>
        <end position="184"/>
    </location>
</feature>
<dbReference type="PANTHER" id="PTHR43791">
    <property type="entry name" value="PERMEASE-RELATED"/>
    <property type="match status" value="1"/>
</dbReference>
<dbReference type="Proteomes" id="UP000037122">
    <property type="component" value="Unassembled WGS sequence"/>
</dbReference>
<evidence type="ECO:0000256" key="1">
    <source>
        <dbReference type="ARBA" id="ARBA00004141"/>
    </source>
</evidence>
<comment type="caution">
    <text evidence="8">The sequence shown here is derived from an EMBL/GenBank/DDBJ whole genome shotgun (WGS) entry which is preliminary data.</text>
</comment>
<dbReference type="PANTHER" id="PTHR43791:SF40">
    <property type="entry name" value="THIAMINE PATHWAY TRANSPORTER THI73"/>
    <property type="match status" value="1"/>
</dbReference>
<keyword evidence="3 6" id="KW-0812">Transmembrane</keyword>
<feature type="transmembrane region" description="Helical" evidence="6">
    <location>
        <begin position="304"/>
        <end position="324"/>
    </location>
</feature>
<dbReference type="SUPFAM" id="SSF103473">
    <property type="entry name" value="MFS general substrate transporter"/>
    <property type="match status" value="1"/>
</dbReference>
<protein>
    <recommendedName>
        <fullName evidence="7">Major facilitator superfamily (MFS) profile domain-containing protein</fullName>
    </recommendedName>
</protein>
<dbReference type="VEuPathDB" id="FungiDB:QG37_07481"/>
<feature type="transmembrane region" description="Helical" evidence="6">
    <location>
        <begin position="267"/>
        <end position="292"/>
    </location>
</feature>
<evidence type="ECO:0000313" key="9">
    <source>
        <dbReference type="Proteomes" id="UP000037122"/>
    </source>
</evidence>
<dbReference type="Pfam" id="PF07690">
    <property type="entry name" value="MFS_1"/>
    <property type="match status" value="1"/>
</dbReference>
<dbReference type="InterPro" id="IPR011701">
    <property type="entry name" value="MFS"/>
</dbReference>
<dbReference type="VEuPathDB" id="FungiDB:CJI97_004622"/>
<comment type="subcellular location">
    <subcellularLocation>
        <location evidence="1">Membrane</location>
        <topology evidence="1">Multi-pass membrane protein</topology>
    </subcellularLocation>
</comment>
<accession>A0A0L0NQP8</accession>
<dbReference type="VEuPathDB" id="FungiDB:CJJ09_004844"/>
<feature type="transmembrane region" description="Helical" evidence="6">
    <location>
        <begin position="37"/>
        <end position="55"/>
    </location>
</feature>
<sequence length="487" mass="54895">MADAAYELANAKLTSSESTISTKPDLHKVYRKIDVRVLWFLCGIYFLQFIDKSLLNYAGVMGIKDYLKKGLDQFLNLGTMFFVGFIVGEPISAYLFQKLPAAKLLSFNIFAWGIIIIGHAFLKNYASLMVVRTLLGLFEACVAPGCVLVTGMWYNQSQQLRRLCWWTCQAGFSTIIGGLLSFAFQHVKSESFQGWQIFYLVMGVITAAYGILVGIFVPDSPVKCNFLSDEEKVAVLQNIKPNNTGTETYVFKWNQVRELFLKDKHTYIFLALTLLSMIPTGAVLTFSVQIIANIGFSNKHAALMQMPLGVTTILAIVIGTYLCAHFHGRHRNLIFISMLVPAIIGYIVLISSHNKIGQLLAVYLINVGTCVITMIYSWNSANTAGYTKRVVRNCITMIFYAVGCLIGPQLFRAQDAPRYLRAKITLLVIECVCIPITLLVSYISRSENNQRESISKEEEDNWLSEKGPNYQFLDLTDKENIHFRYSY</sequence>
<evidence type="ECO:0000256" key="2">
    <source>
        <dbReference type="ARBA" id="ARBA00022448"/>
    </source>
</evidence>
<dbReference type="VEuPathDB" id="FungiDB:CJJ07_000700"/>
<organism evidence="8 9">
    <name type="scientific">Candidozyma auris</name>
    <name type="common">Yeast</name>
    <name type="synonym">Candida auris</name>
    <dbReference type="NCBI Taxonomy" id="498019"/>
    <lineage>
        <taxon>Eukaryota</taxon>
        <taxon>Fungi</taxon>
        <taxon>Dikarya</taxon>
        <taxon>Ascomycota</taxon>
        <taxon>Saccharomycotina</taxon>
        <taxon>Pichiomycetes</taxon>
        <taxon>Metschnikowiaceae</taxon>
        <taxon>Candidozyma</taxon>
    </lineage>
</organism>
<keyword evidence="4 6" id="KW-1133">Transmembrane helix</keyword>
<dbReference type="GO" id="GO:0016020">
    <property type="term" value="C:membrane"/>
    <property type="evidence" value="ECO:0007669"/>
    <property type="project" value="UniProtKB-SubCell"/>
</dbReference>
<feature type="transmembrane region" description="Helical" evidence="6">
    <location>
        <begin position="196"/>
        <end position="217"/>
    </location>
</feature>
<dbReference type="Gene3D" id="1.20.1250.20">
    <property type="entry name" value="MFS general substrate transporter like domains"/>
    <property type="match status" value="2"/>
</dbReference>
<dbReference type="EMBL" id="LGST01000057">
    <property type="protein sequence ID" value="KND96349.1"/>
    <property type="molecule type" value="Genomic_DNA"/>
</dbReference>
<feature type="transmembrane region" description="Helical" evidence="6">
    <location>
        <begin position="423"/>
        <end position="443"/>
    </location>
</feature>
<gene>
    <name evidence="8" type="ORF">QG37_07481</name>
</gene>
<evidence type="ECO:0000256" key="5">
    <source>
        <dbReference type="ARBA" id="ARBA00023136"/>
    </source>
</evidence>
<feature type="transmembrane region" description="Helical" evidence="6">
    <location>
        <begin position="390"/>
        <end position="411"/>
    </location>
</feature>
<keyword evidence="5 6" id="KW-0472">Membrane</keyword>
<evidence type="ECO:0000256" key="6">
    <source>
        <dbReference type="SAM" id="Phobius"/>
    </source>
</evidence>
<keyword evidence="2" id="KW-0813">Transport</keyword>
<dbReference type="VEuPathDB" id="FungiDB:B9J08_004830"/>
<evidence type="ECO:0000256" key="4">
    <source>
        <dbReference type="ARBA" id="ARBA00022989"/>
    </source>
</evidence>
<dbReference type="InterPro" id="IPR036259">
    <property type="entry name" value="MFS_trans_sf"/>
</dbReference>
<evidence type="ECO:0000256" key="3">
    <source>
        <dbReference type="ARBA" id="ARBA00022692"/>
    </source>
</evidence>
<name>A0A0L0NQP8_CANAR</name>
<feature type="transmembrane region" description="Helical" evidence="6">
    <location>
        <begin position="333"/>
        <end position="350"/>
    </location>
</feature>
<feature type="domain" description="Major facilitator superfamily (MFS) profile" evidence="7">
    <location>
        <begin position="37"/>
        <end position="449"/>
    </location>
</feature>